<proteinExistence type="predicted"/>
<name>A0A0S2DV74_LYSAN</name>
<evidence type="ECO:0000256" key="1">
    <source>
        <dbReference type="SAM" id="SignalP"/>
    </source>
</evidence>
<dbReference type="OrthoDB" id="6027240at2"/>
<dbReference type="eggNOG" id="ENOG5031I3A">
    <property type="taxonomic scope" value="Bacteria"/>
</dbReference>
<dbReference type="EMBL" id="CP011129">
    <property type="protein sequence ID" value="ALN81049.1"/>
    <property type="molecule type" value="Genomic_DNA"/>
</dbReference>
<organism evidence="2 3">
    <name type="scientific">Lysobacter antibioticus</name>
    <dbReference type="NCBI Taxonomy" id="84531"/>
    <lineage>
        <taxon>Bacteria</taxon>
        <taxon>Pseudomonadati</taxon>
        <taxon>Pseudomonadota</taxon>
        <taxon>Gammaproteobacteria</taxon>
        <taxon>Lysobacterales</taxon>
        <taxon>Lysobacteraceae</taxon>
        <taxon>Lysobacter</taxon>
    </lineage>
</organism>
<gene>
    <name evidence="2" type="ORF">LA76x_2919</name>
</gene>
<feature type="signal peptide" evidence="1">
    <location>
        <begin position="1"/>
        <end position="20"/>
    </location>
</feature>
<accession>A0A0S2DV74</accession>
<dbReference type="PATRIC" id="fig|84531.7.peg.1709"/>
<evidence type="ECO:0000313" key="2">
    <source>
        <dbReference type="EMBL" id="ALN81049.1"/>
    </source>
</evidence>
<dbReference type="KEGG" id="laq:GLA29479_1738"/>
<reference evidence="2 3" key="1">
    <citation type="journal article" date="2015" name="BMC Genomics">
        <title>Comparative genomics and metabolic profiling of the genus Lysobacter.</title>
        <authorList>
            <person name="de Bruijn I."/>
            <person name="Cheng X."/>
            <person name="de Jager V."/>
            <person name="Exposito R.G."/>
            <person name="Watrous J."/>
            <person name="Patel N."/>
            <person name="Postma J."/>
            <person name="Dorrestein P.C."/>
            <person name="Kobayashi D."/>
            <person name="Raaijmakers J.M."/>
        </authorList>
    </citation>
    <scope>NUCLEOTIDE SEQUENCE [LARGE SCALE GENOMIC DNA]</scope>
    <source>
        <strain evidence="2 3">76</strain>
    </source>
</reference>
<protein>
    <recommendedName>
        <fullName evidence="4">DUF2845 domain-containing protein</fullName>
    </recommendedName>
</protein>
<dbReference type="RefSeq" id="WP_057918204.1">
    <property type="nucleotide sequence ID" value="NZ_CP011129.1"/>
</dbReference>
<evidence type="ECO:0000313" key="3">
    <source>
        <dbReference type="Proteomes" id="UP000060787"/>
    </source>
</evidence>
<keyword evidence="1" id="KW-0732">Signal</keyword>
<dbReference type="Proteomes" id="UP000060787">
    <property type="component" value="Chromosome"/>
</dbReference>
<dbReference type="AlphaFoldDB" id="A0A0S2DV74"/>
<sequence length="89" mass="9666">MRSLVIALALATSLAMPAWAQSVSFGNKLINVGDTVGTLQHVAGKPDRIVPIQNKYGATIAERFEYYLSGKSVLITITEGKITDIREVF</sequence>
<keyword evidence="3" id="KW-1185">Reference proteome</keyword>
<evidence type="ECO:0008006" key="4">
    <source>
        <dbReference type="Google" id="ProtNLM"/>
    </source>
</evidence>
<feature type="chain" id="PRO_5009798074" description="DUF2845 domain-containing protein" evidence="1">
    <location>
        <begin position="21"/>
        <end position="89"/>
    </location>
</feature>
<dbReference type="KEGG" id="lab:LA76x_2919"/>